<accession>A0A2T0QEE9</accession>
<comment type="caution">
    <text evidence="2">The sequence shown here is derived from an EMBL/GenBank/DDBJ whole genome shotgun (WGS) entry which is preliminary data.</text>
</comment>
<name>A0A2T0QEE9_9ACTN</name>
<dbReference type="Proteomes" id="UP000237846">
    <property type="component" value="Unassembled WGS sequence"/>
</dbReference>
<dbReference type="RefSeq" id="WP_106239629.1">
    <property type="nucleotide sequence ID" value="NZ_PVZC01000001.1"/>
</dbReference>
<keyword evidence="1" id="KW-0812">Transmembrane</keyword>
<feature type="transmembrane region" description="Helical" evidence="1">
    <location>
        <begin position="56"/>
        <end position="74"/>
    </location>
</feature>
<sequence length="141" mass="13816">METDARTAAPAASAPARRDGRLSAARLALIGGMLATVTGIAVLGLSGVAMPVVPPAVVLLVAAAALVAFGPWTWAPAVGALVVLAELAGFVATGAVSGLVETAQPGIMAGSWLRAAGIAVALAAAALAVIGTDQTSLRRRR</sequence>
<evidence type="ECO:0000256" key="1">
    <source>
        <dbReference type="SAM" id="Phobius"/>
    </source>
</evidence>
<feature type="transmembrane region" description="Helical" evidence="1">
    <location>
        <begin position="81"/>
        <end position="100"/>
    </location>
</feature>
<proteinExistence type="predicted"/>
<gene>
    <name evidence="2" type="ORF">CLV72_101909</name>
</gene>
<evidence type="ECO:0000313" key="3">
    <source>
        <dbReference type="Proteomes" id="UP000237846"/>
    </source>
</evidence>
<keyword evidence="1" id="KW-0472">Membrane</keyword>
<keyword evidence="3" id="KW-1185">Reference proteome</keyword>
<evidence type="ECO:0008006" key="4">
    <source>
        <dbReference type="Google" id="ProtNLM"/>
    </source>
</evidence>
<protein>
    <recommendedName>
        <fullName evidence="4">SPW repeat-containing protein</fullName>
    </recommendedName>
</protein>
<evidence type="ECO:0000313" key="2">
    <source>
        <dbReference type="EMBL" id="PRY02307.1"/>
    </source>
</evidence>
<feature type="transmembrane region" description="Helical" evidence="1">
    <location>
        <begin position="112"/>
        <end position="131"/>
    </location>
</feature>
<organism evidence="2 3">
    <name type="scientific">Allonocardiopsis opalescens</name>
    <dbReference type="NCBI Taxonomy" id="1144618"/>
    <lineage>
        <taxon>Bacteria</taxon>
        <taxon>Bacillati</taxon>
        <taxon>Actinomycetota</taxon>
        <taxon>Actinomycetes</taxon>
        <taxon>Streptosporangiales</taxon>
        <taxon>Allonocardiopsis</taxon>
    </lineage>
</organism>
<dbReference type="EMBL" id="PVZC01000001">
    <property type="protein sequence ID" value="PRY02307.1"/>
    <property type="molecule type" value="Genomic_DNA"/>
</dbReference>
<reference evidence="2 3" key="1">
    <citation type="submission" date="2018-03" db="EMBL/GenBank/DDBJ databases">
        <title>Genomic Encyclopedia of Archaeal and Bacterial Type Strains, Phase II (KMG-II): from individual species to whole genera.</title>
        <authorList>
            <person name="Goeker M."/>
        </authorList>
    </citation>
    <scope>NUCLEOTIDE SEQUENCE [LARGE SCALE GENOMIC DNA]</scope>
    <source>
        <strain evidence="2 3">DSM 45601</strain>
    </source>
</reference>
<feature type="transmembrane region" description="Helical" evidence="1">
    <location>
        <begin position="27"/>
        <end position="50"/>
    </location>
</feature>
<dbReference type="AlphaFoldDB" id="A0A2T0QEE9"/>
<keyword evidence="1" id="KW-1133">Transmembrane helix</keyword>